<evidence type="ECO:0000313" key="2">
    <source>
        <dbReference type="Proteomes" id="UP001157418"/>
    </source>
</evidence>
<comment type="caution">
    <text evidence="1">The sequence shown here is derived from an EMBL/GenBank/DDBJ whole genome shotgun (WGS) entry which is preliminary data.</text>
</comment>
<dbReference type="AlphaFoldDB" id="A0AAU9MM19"/>
<dbReference type="EMBL" id="CAKMRJ010002223">
    <property type="protein sequence ID" value="CAH1427537.1"/>
    <property type="molecule type" value="Genomic_DNA"/>
</dbReference>
<sequence length="92" mass="10206">MIDSSVAYKLLYPAPSTLSSVSLALPPFRLPCITPTLPTQCILLRYLSLATNYSQFQGFSKKKRNGVFRAKKGKQYKPGLGMGSGYQYHKEG</sequence>
<protein>
    <submittedName>
        <fullName evidence="1">Uncharacterized protein</fullName>
    </submittedName>
</protein>
<organism evidence="1 2">
    <name type="scientific">Lactuca virosa</name>
    <dbReference type="NCBI Taxonomy" id="75947"/>
    <lineage>
        <taxon>Eukaryota</taxon>
        <taxon>Viridiplantae</taxon>
        <taxon>Streptophyta</taxon>
        <taxon>Embryophyta</taxon>
        <taxon>Tracheophyta</taxon>
        <taxon>Spermatophyta</taxon>
        <taxon>Magnoliopsida</taxon>
        <taxon>eudicotyledons</taxon>
        <taxon>Gunneridae</taxon>
        <taxon>Pentapetalae</taxon>
        <taxon>asterids</taxon>
        <taxon>campanulids</taxon>
        <taxon>Asterales</taxon>
        <taxon>Asteraceae</taxon>
        <taxon>Cichorioideae</taxon>
        <taxon>Cichorieae</taxon>
        <taxon>Lactucinae</taxon>
        <taxon>Lactuca</taxon>
    </lineage>
</organism>
<dbReference type="Proteomes" id="UP001157418">
    <property type="component" value="Unassembled WGS sequence"/>
</dbReference>
<accession>A0AAU9MM19</accession>
<keyword evidence="2" id="KW-1185">Reference proteome</keyword>
<evidence type="ECO:0000313" key="1">
    <source>
        <dbReference type="EMBL" id="CAH1427537.1"/>
    </source>
</evidence>
<reference evidence="1 2" key="1">
    <citation type="submission" date="2022-01" db="EMBL/GenBank/DDBJ databases">
        <authorList>
            <person name="Xiong W."/>
            <person name="Schranz E."/>
        </authorList>
    </citation>
    <scope>NUCLEOTIDE SEQUENCE [LARGE SCALE GENOMIC DNA]</scope>
</reference>
<gene>
    <name evidence="1" type="ORF">LVIROSA_LOCUS14535</name>
</gene>
<name>A0AAU9MM19_9ASTR</name>
<proteinExistence type="predicted"/>